<keyword evidence="4" id="KW-0732">Signal</keyword>
<reference evidence="5 6" key="1">
    <citation type="journal article" date="2013" name="ISME J.">
        <title>By their genes ye shall know them: genomic signatures of predatory bacteria.</title>
        <authorList>
            <person name="Pasternak Z."/>
            <person name="Pietrokovski S."/>
            <person name="Rotem O."/>
            <person name="Gophna U."/>
            <person name="Lurie-Weinberger M.N."/>
            <person name="Jurkevitch E."/>
        </authorList>
    </citation>
    <scope>NUCLEOTIDE SEQUENCE [LARGE SCALE GENOMIC DNA]</scope>
    <source>
        <strain evidence="5 6">JSS</strain>
    </source>
</reference>
<evidence type="ECO:0000313" key="6">
    <source>
        <dbReference type="Proteomes" id="UP000012040"/>
    </source>
</evidence>
<dbReference type="HOGENOM" id="CLU_084443_0_0_7"/>
<comment type="similarity">
    <text evidence="1">Belongs to the EndA/NucM nuclease family.</text>
</comment>
<dbReference type="RefSeq" id="WP_015469190.1">
    <property type="nucleotide sequence ID" value="NC_020813.1"/>
</dbReference>
<feature type="signal peptide" evidence="4">
    <location>
        <begin position="1"/>
        <end position="20"/>
    </location>
</feature>
<organism evidence="5 6">
    <name type="scientific">Pseudobdellovibrio exovorus JSS</name>
    <dbReference type="NCBI Taxonomy" id="1184267"/>
    <lineage>
        <taxon>Bacteria</taxon>
        <taxon>Pseudomonadati</taxon>
        <taxon>Bdellovibrionota</taxon>
        <taxon>Bdellovibrionia</taxon>
        <taxon>Bdellovibrionales</taxon>
        <taxon>Pseudobdellovibrionaceae</taxon>
        <taxon>Pseudobdellovibrio</taxon>
    </lineage>
</organism>
<sequence>MRANVLLLFVILASFQWASAQQLPLYYGQDFLVQYHEKSLRDQELKQELYRIMSSGHVKQGSRPDVLIPNCNSGGGHDSPCREHRSLGYDGARKKLFGELHLEQLDSGEYAVEDVYCEKIFTDRDFGGAPTLGPDKLPKSGNIINTEHTWPQSRFGGADRHLQKADLHHLFPTDSQMNSTRSSLRFGDVIHDRETLKCPHNRVGRGKRGGEDVFEVPDTQKGNTARAIFYFATRYKLSINAAEEEALRAWDKEDPVDAEEFERNNKIEELQGNRNPFIDFADLVDQIDSFRSVNASFYEPEDN</sequence>
<gene>
    <name evidence="5" type="ORF">A11Q_480</name>
</gene>
<keyword evidence="3" id="KW-0378">Hydrolase</keyword>
<evidence type="ECO:0000256" key="3">
    <source>
        <dbReference type="ARBA" id="ARBA00022801"/>
    </source>
</evidence>
<evidence type="ECO:0000313" key="5">
    <source>
        <dbReference type="EMBL" id="AGH94700.1"/>
    </source>
</evidence>
<dbReference type="EMBL" id="CP003537">
    <property type="protein sequence ID" value="AGH94700.1"/>
    <property type="molecule type" value="Genomic_DNA"/>
</dbReference>
<dbReference type="eggNOG" id="COG2356">
    <property type="taxonomic scope" value="Bacteria"/>
</dbReference>
<dbReference type="KEGG" id="bex:A11Q_480"/>
<dbReference type="InterPro" id="IPR044925">
    <property type="entry name" value="His-Me_finger_sf"/>
</dbReference>
<evidence type="ECO:0008006" key="7">
    <source>
        <dbReference type="Google" id="ProtNLM"/>
    </source>
</evidence>
<dbReference type="GO" id="GO:0016787">
    <property type="term" value="F:hydrolase activity"/>
    <property type="evidence" value="ECO:0007669"/>
    <property type="project" value="UniProtKB-KW"/>
</dbReference>
<dbReference type="GO" id="GO:0004518">
    <property type="term" value="F:nuclease activity"/>
    <property type="evidence" value="ECO:0007669"/>
    <property type="project" value="UniProtKB-KW"/>
</dbReference>
<dbReference type="PANTHER" id="PTHR33607">
    <property type="entry name" value="ENDONUCLEASE-1"/>
    <property type="match status" value="1"/>
</dbReference>
<dbReference type="AlphaFoldDB" id="M4V8C1"/>
<dbReference type="InterPro" id="IPR007346">
    <property type="entry name" value="Endonuclease-I"/>
</dbReference>
<feature type="chain" id="PRO_5004059958" description="Nuclease" evidence="4">
    <location>
        <begin position="21"/>
        <end position="303"/>
    </location>
</feature>
<dbReference type="SUPFAM" id="SSF54060">
    <property type="entry name" value="His-Me finger endonucleases"/>
    <property type="match status" value="1"/>
</dbReference>
<dbReference type="STRING" id="1184267.A11Q_480"/>
<dbReference type="Proteomes" id="UP000012040">
    <property type="component" value="Chromosome"/>
</dbReference>
<name>M4V8C1_9BACT</name>
<evidence type="ECO:0000256" key="4">
    <source>
        <dbReference type="SAM" id="SignalP"/>
    </source>
</evidence>
<keyword evidence="2" id="KW-0540">Nuclease</keyword>
<proteinExistence type="inferred from homology"/>
<protein>
    <recommendedName>
        <fullName evidence="7">Nuclease</fullName>
    </recommendedName>
</protein>
<evidence type="ECO:0000256" key="1">
    <source>
        <dbReference type="ARBA" id="ARBA00006429"/>
    </source>
</evidence>
<accession>M4V8C1</accession>
<dbReference type="PATRIC" id="fig|1184267.3.peg.488"/>
<dbReference type="Pfam" id="PF04231">
    <property type="entry name" value="Endonuclease_1"/>
    <property type="match status" value="1"/>
</dbReference>
<evidence type="ECO:0000256" key="2">
    <source>
        <dbReference type="ARBA" id="ARBA00022722"/>
    </source>
</evidence>
<keyword evidence="6" id="KW-1185">Reference proteome</keyword>
<dbReference type="PANTHER" id="PTHR33607:SF2">
    <property type="entry name" value="ENDONUCLEASE-1"/>
    <property type="match status" value="1"/>
</dbReference>
<dbReference type="OrthoDB" id="5294648at2"/>